<feature type="region of interest" description="Disordered" evidence="3">
    <location>
        <begin position="267"/>
        <end position="454"/>
    </location>
</feature>
<feature type="compositionally biased region" description="Acidic residues" evidence="3">
    <location>
        <begin position="1166"/>
        <end position="1177"/>
    </location>
</feature>
<name>A0A9Q1D119_CONCO</name>
<feature type="compositionally biased region" description="Pro residues" evidence="3">
    <location>
        <begin position="379"/>
        <end position="388"/>
    </location>
</feature>
<feature type="region of interest" description="Disordered" evidence="3">
    <location>
        <begin position="1073"/>
        <end position="1177"/>
    </location>
</feature>
<dbReference type="GO" id="GO:0023052">
    <property type="term" value="P:signaling"/>
    <property type="evidence" value="ECO:0007669"/>
    <property type="project" value="InterPro"/>
</dbReference>
<dbReference type="InterPro" id="IPR005026">
    <property type="entry name" value="SAPAP"/>
</dbReference>
<dbReference type="Proteomes" id="UP001152803">
    <property type="component" value="Unassembled WGS sequence"/>
</dbReference>
<reference evidence="4" key="1">
    <citation type="journal article" date="2023" name="Science">
        <title>Genome structures resolve the early diversification of teleost fishes.</title>
        <authorList>
            <person name="Parey E."/>
            <person name="Louis A."/>
            <person name="Montfort J."/>
            <person name="Bouchez O."/>
            <person name="Roques C."/>
            <person name="Iampietro C."/>
            <person name="Lluch J."/>
            <person name="Castinel A."/>
            <person name="Donnadieu C."/>
            <person name="Desvignes T."/>
            <person name="Floi Bucao C."/>
            <person name="Jouanno E."/>
            <person name="Wen M."/>
            <person name="Mejri S."/>
            <person name="Dirks R."/>
            <person name="Jansen H."/>
            <person name="Henkel C."/>
            <person name="Chen W.J."/>
            <person name="Zahm M."/>
            <person name="Cabau C."/>
            <person name="Klopp C."/>
            <person name="Thompson A.W."/>
            <person name="Robinson-Rechavi M."/>
            <person name="Braasch I."/>
            <person name="Lecointre G."/>
            <person name="Bobe J."/>
            <person name="Postlethwait J.H."/>
            <person name="Berthelot C."/>
            <person name="Roest Crollius H."/>
            <person name="Guiguen Y."/>
        </authorList>
    </citation>
    <scope>NUCLEOTIDE SEQUENCE</scope>
    <source>
        <strain evidence="4">Concon-B</strain>
    </source>
</reference>
<dbReference type="GO" id="GO:0005634">
    <property type="term" value="C:nucleus"/>
    <property type="evidence" value="ECO:0007669"/>
    <property type="project" value="TreeGrafter"/>
</dbReference>
<dbReference type="OrthoDB" id="10023951at2759"/>
<dbReference type="GO" id="GO:0051382">
    <property type="term" value="P:kinetochore assembly"/>
    <property type="evidence" value="ECO:0007669"/>
    <property type="project" value="TreeGrafter"/>
</dbReference>
<keyword evidence="5" id="KW-1185">Reference proteome</keyword>
<feature type="compositionally biased region" description="Low complexity" evidence="3">
    <location>
        <begin position="368"/>
        <end position="378"/>
    </location>
</feature>
<gene>
    <name evidence="4" type="ORF">COCON_G00209990</name>
</gene>
<feature type="compositionally biased region" description="Pro residues" evidence="3">
    <location>
        <begin position="428"/>
        <end position="446"/>
    </location>
</feature>
<feature type="region of interest" description="Disordered" evidence="3">
    <location>
        <begin position="115"/>
        <end position="167"/>
    </location>
</feature>
<feature type="compositionally biased region" description="Basic and acidic residues" evidence="3">
    <location>
        <begin position="47"/>
        <end position="56"/>
    </location>
</feature>
<dbReference type="GO" id="GO:0005737">
    <property type="term" value="C:cytoplasm"/>
    <property type="evidence" value="ECO:0007669"/>
    <property type="project" value="TreeGrafter"/>
</dbReference>
<feature type="region of interest" description="Disordered" evidence="3">
    <location>
        <begin position="841"/>
        <end position="861"/>
    </location>
</feature>
<feature type="compositionally biased region" description="Low complexity" evidence="3">
    <location>
        <begin position="347"/>
        <end position="357"/>
    </location>
</feature>
<feature type="region of interest" description="Disordered" evidence="3">
    <location>
        <begin position="182"/>
        <end position="252"/>
    </location>
</feature>
<accession>A0A9Q1D119</accession>
<evidence type="ECO:0000313" key="4">
    <source>
        <dbReference type="EMBL" id="KAJ8254387.1"/>
    </source>
</evidence>
<sequence length="1177" mass="123920">MASRFAHLSQRDSSVAMLRVKMSRRRSQAQKENRDQAPEDAAALAVKGDKKPSMAMEERRKMLARYKEAKELRKEKERRAQEKKGVAFKAGGIYKPQPLAPLPQVRAGAKATLTVPSHKVTLSSKPQPPWKPLAQRRNASAPRKVKPQVALTPQPAPPAGGSGTAPAERVAGAPAVFFFTGNAGPQSQAIESEPAPAPAPEEEVEGSEVEVQSHVTLGSACPPGGGGEPPQLDAVEDEGPPSPSSPGFVFEPPAGLSLFLNALLDPLSEDSVPTSCPREDMPTAVALSPPSTPLSCPKPSCSSPPPPHPYPSTPLSCPKSSCPSPTPLSCPEPSCSSPPPPHPYPSTPLSCPKSSCSSPPPPHPYPSTPLSCPKSSCSSPPPPHPHPSTPLSCPKSSCPSPAPLSCPEPSCPSPSPLSCPEPSCSSPAPCPKPSSPSPPHPNPSTPQSPSTCMEAEHDVSYFRTAMVRETGRLTVLCEQWEPRTEEPSIPEEIRERVRTAVGQARLLMRERFGQFQGLVDDCALGRGEKVTTCTDLQGFWEMVFYQVEDVNRKFSVLEEVESRGWKEELKPVPRKKRAAKKPPLAAAAGTAAGGAAGSSVAARSRLAAVKAAMKAKRQAEAQSTAETPAGAGEGQPAADAQTVVFHGGFFQVESPAKVLGSMRRTSLLRVASSPCTPSQVRTPRRGLHPSALRLSPAPGVTPTRRTNSALFGSPCLSPRPTAAPGSPSPKRTQNARREEHSGVPYEDMQPAPRLLSPAPCHLTPAPCLLSPSPCHLTPAPCPANSTPCHGSPTPCHASPNPSPLKPTSCPLSPAPCPAHPAPTYQSDHDYAQLASPPEKLELKAAGQSASTSPSPQEVTGQSGIPEVYLEPLLPVVDSCSQSQLLPEVTDALCGQLELVAKPEVGGSPPALLGTLTPSRQEGAVEDLSECQPCERSAYSPSQWQGLNFTLSPSAYPSTPTRGLLLSPQDTSQSGIAEVYLEPFLPLEDSLRQSKLVPEVTDALRGQSEIVAEPEMGGSLPVQLGALTPSRQVGAVEDLSGHPSPCERSAYSPSQWQGLNFTLSPSVYPSTPTRGLLLSPDVPSPIVQSPPSTPRPLPLPLSDRSPGGGVQMGPAVERSGTADVPRLDFDSCVPPGVKCRLSPRATVAMETPPDDVPMESPGHGREDELEGEELEDAE</sequence>
<feature type="compositionally biased region" description="Low complexity" evidence="3">
    <location>
        <begin position="287"/>
        <end position="301"/>
    </location>
</feature>
<feature type="compositionally biased region" description="Pro residues" evidence="3">
    <location>
        <begin position="400"/>
        <end position="419"/>
    </location>
</feature>
<feature type="compositionally biased region" description="Pro residues" evidence="3">
    <location>
        <begin position="302"/>
        <end position="312"/>
    </location>
</feature>
<feature type="coiled-coil region" evidence="2">
    <location>
        <begin position="59"/>
        <end position="86"/>
    </location>
</feature>
<dbReference type="AlphaFoldDB" id="A0A9Q1D119"/>
<evidence type="ECO:0000313" key="5">
    <source>
        <dbReference type="Proteomes" id="UP001152803"/>
    </source>
</evidence>
<comment type="caution">
    <text evidence="4">The sequence shown here is derived from an EMBL/GenBank/DDBJ whole genome shotgun (WGS) entry which is preliminary data.</text>
</comment>
<feature type="compositionally biased region" description="Pro residues" evidence="3">
    <location>
        <begin position="358"/>
        <end position="367"/>
    </location>
</feature>
<dbReference type="PANTHER" id="PTHR12353:SF1">
    <property type="entry name" value="DISKS LARGE-ASSOCIATED PROTEIN 5"/>
    <property type="match status" value="1"/>
</dbReference>
<feature type="region of interest" description="Disordered" evidence="3">
    <location>
        <begin position="670"/>
        <end position="750"/>
    </location>
</feature>
<evidence type="ECO:0008006" key="6">
    <source>
        <dbReference type="Google" id="ProtNLM"/>
    </source>
</evidence>
<dbReference type="EMBL" id="JAFJMO010000016">
    <property type="protein sequence ID" value="KAJ8254387.1"/>
    <property type="molecule type" value="Genomic_DNA"/>
</dbReference>
<dbReference type="GO" id="GO:0031616">
    <property type="term" value="C:spindle pole centrosome"/>
    <property type="evidence" value="ECO:0007669"/>
    <property type="project" value="TreeGrafter"/>
</dbReference>
<feature type="compositionally biased region" description="Low complexity" evidence="3">
    <location>
        <begin position="313"/>
        <end position="323"/>
    </location>
</feature>
<feature type="compositionally biased region" description="Pro residues" evidence="3">
    <location>
        <begin position="324"/>
        <end position="346"/>
    </location>
</feature>
<dbReference type="PANTHER" id="PTHR12353">
    <property type="entry name" value="DISKS LARGE-ASSOCIATED PROTEIN DAP SAP90/PSD-95-ASSOCIATED PROTEIN"/>
    <property type="match status" value="1"/>
</dbReference>
<proteinExistence type="inferred from homology"/>
<keyword evidence="2" id="KW-0175">Coiled coil</keyword>
<dbReference type="GO" id="GO:0051642">
    <property type="term" value="P:centrosome localization"/>
    <property type="evidence" value="ECO:0007669"/>
    <property type="project" value="TreeGrafter"/>
</dbReference>
<evidence type="ECO:0000256" key="2">
    <source>
        <dbReference type="SAM" id="Coils"/>
    </source>
</evidence>
<feature type="region of interest" description="Disordered" evidence="3">
    <location>
        <begin position="783"/>
        <end position="808"/>
    </location>
</feature>
<feature type="compositionally biased region" description="Low complexity" evidence="3">
    <location>
        <begin position="389"/>
        <end position="399"/>
    </location>
</feature>
<organism evidence="4 5">
    <name type="scientific">Conger conger</name>
    <name type="common">Conger eel</name>
    <name type="synonym">Muraena conger</name>
    <dbReference type="NCBI Taxonomy" id="82655"/>
    <lineage>
        <taxon>Eukaryota</taxon>
        <taxon>Metazoa</taxon>
        <taxon>Chordata</taxon>
        <taxon>Craniata</taxon>
        <taxon>Vertebrata</taxon>
        <taxon>Euteleostomi</taxon>
        <taxon>Actinopterygii</taxon>
        <taxon>Neopterygii</taxon>
        <taxon>Teleostei</taxon>
        <taxon>Anguilliformes</taxon>
        <taxon>Congridae</taxon>
        <taxon>Conger</taxon>
    </lineage>
</organism>
<dbReference type="Pfam" id="PF03359">
    <property type="entry name" value="GKAP"/>
    <property type="match status" value="1"/>
</dbReference>
<dbReference type="GO" id="GO:0007346">
    <property type="term" value="P:regulation of mitotic cell cycle"/>
    <property type="evidence" value="ECO:0007669"/>
    <property type="project" value="TreeGrafter"/>
</dbReference>
<comment type="similarity">
    <text evidence="1">Belongs to the SAPAP family.</text>
</comment>
<dbReference type="GO" id="GO:0008017">
    <property type="term" value="F:microtubule binding"/>
    <property type="evidence" value="ECO:0007669"/>
    <property type="project" value="TreeGrafter"/>
</dbReference>
<evidence type="ECO:0000256" key="1">
    <source>
        <dbReference type="ARBA" id="ARBA00008839"/>
    </source>
</evidence>
<dbReference type="GO" id="GO:0007052">
    <property type="term" value="P:mitotic spindle organization"/>
    <property type="evidence" value="ECO:0007669"/>
    <property type="project" value="TreeGrafter"/>
</dbReference>
<feature type="compositionally biased region" description="Polar residues" evidence="3">
    <location>
        <begin position="847"/>
        <end position="861"/>
    </location>
</feature>
<feature type="region of interest" description="Disordered" evidence="3">
    <location>
        <begin position="1"/>
        <end position="56"/>
    </location>
</feature>
<protein>
    <recommendedName>
        <fullName evidence="6">Disks large-associated protein 5</fullName>
    </recommendedName>
</protein>
<evidence type="ECO:0000256" key="3">
    <source>
        <dbReference type="SAM" id="MobiDB-lite"/>
    </source>
</evidence>
<dbReference type="GO" id="GO:0007059">
    <property type="term" value="P:chromosome segregation"/>
    <property type="evidence" value="ECO:0007669"/>
    <property type="project" value="TreeGrafter"/>
</dbReference>